<reference evidence="2 3" key="1">
    <citation type="submission" date="2024-03" db="EMBL/GenBank/DDBJ databases">
        <title>Complete genome sequence of the green alga Chloropicon roscoffensis RCC1871.</title>
        <authorList>
            <person name="Lemieux C."/>
            <person name="Pombert J.-F."/>
            <person name="Otis C."/>
            <person name="Turmel M."/>
        </authorList>
    </citation>
    <scope>NUCLEOTIDE SEQUENCE [LARGE SCALE GENOMIC DNA]</scope>
    <source>
        <strain evidence="2 3">RCC1871</strain>
    </source>
</reference>
<dbReference type="AlphaFoldDB" id="A0AAX4P167"/>
<dbReference type="Proteomes" id="UP001472866">
    <property type="component" value="Chromosome 02"/>
</dbReference>
<name>A0AAX4P167_9CHLO</name>
<dbReference type="EMBL" id="CP151502">
    <property type="protein sequence ID" value="WZN59820.1"/>
    <property type="molecule type" value="Genomic_DNA"/>
</dbReference>
<keyword evidence="3" id="KW-1185">Reference proteome</keyword>
<protein>
    <submittedName>
        <fullName evidence="2">Uncharacterized protein</fullName>
    </submittedName>
</protein>
<gene>
    <name evidence="2" type="ORF">HKI87_02g13480</name>
</gene>
<feature type="compositionally biased region" description="Basic residues" evidence="1">
    <location>
        <begin position="232"/>
        <end position="242"/>
    </location>
</feature>
<feature type="compositionally biased region" description="Basic and acidic residues" evidence="1">
    <location>
        <begin position="215"/>
        <end position="226"/>
    </location>
</feature>
<feature type="region of interest" description="Disordered" evidence="1">
    <location>
        <begin position="202"/>
        <end position="266"/>
    </location>
</feature>
<evidence type="ECO:0000313" key="2">
    <source>
        <dbReference type="EMBL" id="WZN59820.1"/>
    </source>
</evidence>
<evidence type="ECO:0000256" key="1">
    <source>
        <dbReference type="SAM" id="MobiDB-lite"/>
    </source>
</evidence>
<evidence type="ECO:0000313" key="3">
    <source>
        <dbReference type="Proteomes" id="UP001472866"/>
    </source>
</evidence>
<sequence>MTHSETVSVEFGFWPNGAEEPETPVLVRMKSIVSPCEGEEVCDSGSTNRKEPKAKLANVTNVREDVREPVVAAQKGGLIVAVPGRGALQSKRSTRQQRRSKVMAKMKEEVAVHQASFAEAERIARDAENMASSVVTQSKIQLALMEEALEDAVMAESAALEGWQMTEETVSQILGLLKERERLWARAMWKYAFHAVLRGKSKEGTGPAVGAVGVPERRERGRHSEGAEAGAPHRRGRSRTRRGSGSPPLTEENVGRLTKRKIKEQKRNMIQMLDRFIHGLPLEE</sequence>
<organism evidence="2 3">
    <name type="scientific">Chloropicon roscoffensis</name>
    <dbReference type="NCBI Taxonomy" id="1461544"/>
    <lineage>
        <taxon>Eukaryota</taxon>
        <taxon>Viridiplantae</taxon>
        <taxon>Chlorophyta</taxon>
        <taxon>Chloropicophyceae</taxon>
        <taxon>Chloropicales</taxon>
        <taxon>Chloropicaceae</taxon>
        <taxon>Chloropicon</taxon>
    </lineage>
</organism>
<accession>A0AAX4P167</accession>
<proteinExistence type="predicted"/>